<dbReference type="CTD" id="134111"/>
<feature type="domain" description="UBC core" evidence="11">
    <location>
        <begin position="63"/>
        <end position="222"/>
    </location>
</feature>
<evidence type="ECO:0000256" key="10">
    <source>
        <dbReference type="SAM" id="MobiDB-lite"/>
    </source>
</evidence>
<dbReference type="InterPro" id="IPR016135">
    <property type="entry name" value="UBQ-conjugating_enzyme/RWD"/>
</dbReference>
<dbReference type="InterPro" id="IPR000608">
    <property type="entry name" value="UBC"/>
</dbReference>
<comment type="function">
    <text evidence="6">Probable E2 ubiquitin-protein ligase that catalyzes the covalent attachment of ubiquitin to target proteins. May facilitate the monoubiquitination and degradation of MTOR and CCNE1 through interaction with FBXW7.</text>
</comment>
<dbReference type="SUPFAM" id="SSF54495">
    <property type="entry name" value="UBC-like"/>
    <property type="match status" value="1"/>
</dbReference>
<keyword evidence="3" id="KW-0547">Nucleotide-binding</keyword>
<name>A0A9F2R4G0_PYTBI</name>
<evidence type="ECO:0000313" key="13">
    <source>
        <dbReference type="RefSeq" id="XP_007435876.2"/>
    </source>
</evidence>
<evidence type="ECO:0000256" key="8">
    <source>
        <dbReference type="ARBA" id="ARBA00069846"/>
    </source>
</evidence>
<evidence type="ECO:0000256" key="5">
    <source>
        <dbReference type="ARBA" id="ARBA00022840"/>
    </source>
</evidence>
<dbReference type="Pfam" id="PF00179">
    <property type="entry name" value="UQ_con"/>
    <property type="match status" value="1"/>
</dbReference>
<reference evidence="13" key="1">
    <citation type="submission" date="2025-08" db="UniProtKB">
        <authorList>
            <consortium name="RefSeq"/>
        </authorList>
    </citation>
    <scope>IDENTIFICATION</scope>
    <source>
        <tissue evidence="13">Liver</tissue>
    </source>
</reference>
<dbReference type="OrthoDB" id="109543at2759"/>
<evidence type="ECO:0000313" key="12">
    <source>
        <dbReference type="Proteomes" id="UP000695026"/>
    </source>
</evidence>
<dbReference type="GO" id="GO:0005524">
    <property type="term" value="F:ATP binding"/>
    <property type="evidence" value="ECO:0007669"/>
    <property type="project" value="UniProtKB-KW"/>
</dbReference>
<feature type="compositionally biased region" description="Basic residues" evidence="10">
    <location>
        <begin position="23"/>
        <end position="33"/>
    </location>
</feature>
<dbReference type="PROSITE" id="PS50127">
    <property type="entry name" value="UBC_2"/>
    <property type="match status" value="1"/>
</dbReference>
<organism evidence="12 13">
    <name type="scientific">Python bivittatus</name>
    <name type="common">Burmese python</name>
    <name type="synonym">Python molurus bivittatus</name>
    <dbReference type="NCBI Taxonomy" id="176946"/>
    <lineage>
        <taxon>Eukaryota</taxon>
        <taxon>Metazoa</taxon>
        <taxon>Chordata</taxon>
        <taxon>Craniata</taxon>
        <taxon>Vertebrata</taxon>
        <taxon>Euteleostomi</taxon>
        <taxon>Lepidosauria</taxon>
        <taxon>Squamata</taxon>
        <taxon>Bifurcata</taxon>
        <taxon>Unidentata</taxon>
        <taxon>Episquamata</taxon>
        <taxon>Toxicofera</taxon>
        <taxon>Serpentes</taxon>
        <taxon>Henophidia</taxon>
        <taxon>Pythonidae</taxon>
        <taxon>Python</taxon>
    </lineage>
</organism>
<evidence type="ECO:0000256" key="7">
    <source>
        <dbReference type="ARBA" id="ARBA00065076"/>
    </source>
</evidence>
<dbReference type="AlphaFoldDB" id="A0A9F2R4G0"/>
<evidence type="ECO:0000256" key="1">
    <source>
        <dbReference type="ARBA" id="ARBA00012486"/>
    </source>
</evidence>
<keyword evidence="4" id="KW-0833">Ubl conjugation pathway</keyword>
<proteinExistence type="predicted"/>
<gene>
    <name evidence="13" type="primary">UBE2QL1</name>
</gene>
<keyword evidence="2" id="KW-0808">Transferase</keyword>
<dbReference type="Gene3D" id="3.10.110.10">
    <property type="entry name" value="Ubiquitin Conjugating Enzyme"/>
    <property type="match status" value="1"/>
</dbReference>
<feature type="compositionally biased region" description="Low complexity" evidence="10">
    <location>
        <begin position="34"/>
        <end position="44"/>
    </location>
</feature>
<evidence type="ECO:0000256" key="2">
    <source>
        <dbReference type="ARBA" id="ARBA00022679"/>
    </source>
</evidence>
<dbReference type="KEGG" id="pbi:103052542"/>
<dbReference type="OMA" id="TCTEFIL"/>
<dbReference type="CDD" id="cd23802">
    <property type="entry name" value="UBCc_UBE2Q"/>
    <property type="match status" value="1"/>
</dbReference>
<keyword evidence="5" id="KW-0067">ATP-binding</keyword>
<accession>A0A9F2R4G0</accession>
<protein>
    <recommendedName>
        <fullName evidence="8">Ubiquitin-conjugating enzyme E2Q-like protein 1</fullName>
        <ecNumber evidence="1">2.3.2.23</ecNumber>
    </recommendedName>
    <alternativeName>
        <fullName evidence="9">E2Q-like ubiquitin-conjugating enzyme 1</fullName>
    </alternativeName>
</protein>
<dbReference type="GeneID" id="103052542"/>
<dbReference type="FunFam" id="3.10.110.10:FF:000036">
    <property type="entry name" value="ubiquitin-conjugating enzyme E2Q-like protein 1"/>
    <property type="match status" value="1"/>
</dbReference>
<evidence type="ECO:0000256" key="9">
    <source>
        <dbReference type="ARBA" id="ARBA00080249"/>
    </source>
</evidence>
<keyword evidence="12" id="KW-1185">Reference proteome</keyword>
<evidence type="ECO:0000256" key="3">
    <source>
        <dbReference type="ARBA" id="ARBA00022741"/>
    </source>
</evidence>
<feature type="region of interest" description="Disordered" evidence="10">
    <location>
        <begin position="17"/>
        <end position="53"/>
    </location>
</feature>
<evidence type="ECO:0000256" key="6">
    <source>
        <dbReference type="ARBA" id="ARBA00055455"/>
    </source>
</evidence>
<evidence type="ECO:0000256" key="4">
    <source>
        <dbReference type="ARBA" id="ARBA00022786"/>
    </source>
</evidence>
<comment type="subunit">
    <text evidence="7">Interacts with FBXW7.</text>
</comment>
<dbReference type="RefSeq" id="XP_007435876.2">
    <property type="nucleotide sequence ID" value="XM_007435814.2"/>
</dbReference>
<evidence type="ECO:0000259" key="11">
    <source>
        <dbReference type="PROSITE" id="PS50127"/>
    </source>
</evidence>
<sequence length="229" mass="26086">MATLLRKIGLIRLHNRDTEDPKHHHHHHHHRRGSLQQGSSRSGSALVSTSLVPASRQAHCTQVRTRRLMKELQDIARLSDRFISVELVDESLFDWNVKLHQVDKDSVLWQDMKETNTEYILLNLTFPDNFPFAPPFMRVLSPRLENGYVLDGGAICMELLTPRGWSSAYTVEAVMRQFAASLVKGQGRICRKAGKSKKSFSRKEAEATFKSLVKTHEKYGWVTPPVSDG</sequence>
<dbReference type="Proteomes" id="UP000695026">
    <property type="component" value="Unplaced"/>
</dbReference>
<dbReference type="SMART" id="SM00212">
    <property type="entry name" value="UBCc"/>
    <property type="match status" value="1"/>
</dbReference>
<dbReference type="GO" id="GO:0061631">
    <property type="term" value="F:ubiquitin conjugating enzyme activity"/>
    <property type="evidence" value="ECO:0007669"/>
    <property type="project" value="UniProtKB-EC"/>
</dbReference>
<dbReference type="EC" id="2.3.2.23" evidence="1"/>